<dbReference type="InterPro" id="IPR036188">
    <property type="entry name" value="FAD/NAD-bd_sf"/>
</dbReference>
<name>A0A2X4SXN3_SALER</name>
<keyword evidence="2" id="KW-1185">Reference proteome</keyword>
<dbReference type="Gene3D" id="3.50.50.60">
    <property type="entry name" value="FAD/NAD(P)-binding domain"/>
    <property type="match status" value="1"/>
</dbReference>
<dbReference type="PANTHER" id="PTHR42783">
    <property type="entry name" value="GLUTAMATE SYNTHASE [NADPH] SMALL CHAIN"/>
    <property type="match status" value="1"/>
</dbReference>
<keyword evidence="1" id="KW-0560">Oxidoreductase</keyword>
<proteinExistence type="predicted"/>
<dbReference type="SUPFAM" id="SSF51971">
    <property type="entry name" value="Nucleotide-binding domain"/>
    <property type="match status" value="1"/>
</dbReference>
<sequence>MTIGNIERYINDKAFEMGWRPDMTGVRQTDKRVAIIGAGPAGLACADVLTRNGVKAVVFDRHPEIGGLLTFGIPAFKLEKEVMTRRREIFTGMGIEFKLNTEVGRDVELDELLKEYDAVFLGVGTYQSMRGGLENENADGVFDALPFLIANTKQIMGLAKPATNHMSAWKANAWWCWAAAIPQWTAYVPPFVRAQRT</sequence>
<dbReference type="FunFam" id="3.50.50.60:FF:000077">
    <property type="entry name" value="Glutamate synthase small subunit"/>
    <property type="match status" value="1"/>
</dbReference>
<dbReference type="AlphaFoldDB" id="A0A2X4SXN3"/>
<dbReference type="EC" id="1.4.1.13" evidence="1"/>
<protein>
    <submittedName>
        <fullName evidence="1">Glutamate synthase</fullName>
        <ecNumber evidence="1">1.4.1.13</ecNumber>
    </submittedName>
</protein>
<reference evidence="1 2" key="1">
    <citation type="submission" date="2018-06" db="EMBL/GenBank/DDBJ databases">
        <authorList>
            <consortium name="Pathogen Informatics"/>
            <person name="Doyle S."/>
        </authorList>
    </citation>
    <scope>NUCLEOTIDE SEQUENCE [LARGE SCALE GENOMIC DNA]</scope>
    <source>
        <strain evidence="1 2">NCTC7307</strain>
    </source>
</reference>
<dbReference type="Proteomes" id="UP000248731">
    <property type="component" value="Chromosome 1"/>
</dbReference>
<organism evidence="1 2">
    <name type="scientific">Salmonella enterica subsp. arizonae</name>
    <dbReference type="NCBI Taxonomy" id="59203"/>
    <lineage>
        <taxon>Bacteria</taxon>
        <taxon>Pseudomonadati</taxon>
        <taxon>Pseudomonadota</taxon>
        <taxon>Gammaproteobacteria</taxon>
        <taxon>Enterobacterales</taxon>
        <taxon>Enterobacteriaceae</taxon>
        <taxon>Salmonella</taxon>
    </lineage>
</organism>
<dbReference type="GO" id="GO:0004355">
    <property type="term" value="F:glutamate synthase (NADPH) activity"/>
    <property type="evidence" value="ECO:0007669"/>
    <property type="project" value="UniProtKB-EC"/>
</dbReference>
<dbReference type="EMBL" id="LS483466">
    <property type="protein sequence ID" value="SQI20057.1"/>
    <property type="molecule type" value="Genomic_DNA"/>
</dbReference>
<gene>
    <name evidence="1" type="primary">gltD_2</name>
    <name evidence="1" type="ORF">NCTC7307_00605</name>
</gene>
<accession>A0A2X4SXN3</accession>
<evidence type="ECO:0000313" key="1">
    <source>
        <dbReference type="EMBL" id="SQI20057.1"/>
    </source>
</evidence>
<dbReference type="Pfam" id="PF13450">
    <property type="entry name" value="NAD_binding_8"/>
    <property type="match status" value="1"/>
</dbReference>
<dbReference type="PANTHER" id="PTHR42783:SF3">
    <property type="entry name" value="GLUTAMATE SYNTHASE [NADPH] SMALL CHAIN-RELATED"/>
    <property type="match status" value="1"/>
</dbReference>
<dbReference type="PRINTS" id="PR00419">
    <property type="entry name" value="ADXRDTASE"/>
</dbReference>
<evidence type="ECO:0000313" key="2">
    <source>
        <dbReference type="Proteomes" id="UP000248731"/>
    </source>
</evidence>